<dbReference type="STRING" id="331113.SNE_A05460"/>
<dbReference type="InterPro" id="IPR005361">
    <property type="entry name" value="UPF0158"/>
</dbReference>
<dbReference type="EMBL" id="FR872582">
    <property type="protein sequence ID" value="CCB88423.1"/>
    <property type="molecule type" value="Genomic_DNA"/>
</dbReference>
<dbReference type="KEGG" id="sng:SNE_A05460"/>
<dbReference type="Proteomes" id="UP000000496">
    <property type="component" value="Chromosome gsn.131"/>
</dbReference>
<evidence type="ECO:0000313" key="2">
    <source>
        <dbReference type="EMBL" id="CCB88423.1"/>
    </source>
</evidence>
<protein>
    <submittedName>
        <fullName evidence="2">UPF0158 protein CPn_0518/CP_0235/CPj0518/CpB0539</fullName>
    </submittedName>
</protein>
<dbReference type="HOGENOM" id="CLU_849148_0_0_0"/>
<reference key="1">
    <citation type="journal article" date="2011" name="Mol. Biol. Evol.">
        <title>Unity in variety -- the pan-genome of the Chlamydiae.</title>
        <authorList>
            <person name="Collingro A."/>
            <person name="Tischler P."/>
            <person name="Weinmaier T."/>
            <person name="Penz T."/>
            <person name="Heinz E."/>
            <person name="Brunham R.C."/>
            <person name="Read T.D."/>
            <person name="Bavoil P.M."/>
            <person name="Sachse K."/>
            <person name="Kahane S."/>
            <person name="Friedman M.G."/>
            <person name="Rattei T."/>
            <person name="Myers G.S.A."/>
            <person name="Horn M."/>
        </authorList>
    </citation>
    <scope>NUCLEOTIDE SEQUENCE</scope>
    <source>
        <strain>Z</strain>
    </source>
</reference>
<evidence type="ECO:0000256" key="1">
    <source>
        <dbReference type="SAM" id="MobiDB-lite"/>
    </source>
</evidence>
<proteinExistence type="predicted"/>
<dbReference type="AlphaFoldDB" id="F8L6S5"/>
<dbReference type="RefSeq" id="WP_013942890.1">
    <property type="nucleotide sequence ID" value="NC_015713.1"/>
</dbReference>
<name>F8L6S5_SIMNZ</name>
<evidence type="ECO:0000313" key="3">
    <source>
        <dbReference type="Proteomes" id="UP000000496"/>
    </source>
</evidence>
<organism evidence="2 3">
    <name type="scientific">Simkania negevensis (strain ATCC VR-1471 / DSM 27360 / Z)</name>
    <dbReference type="NCBI Taxonomy" id="331113"/>
    <lineage>
        <taxon>Bacteria</taxon>
        <taxon>Pseudomonadati</taxon>
        <taxon>Chlamydiota</taxon>
        <taxon>Chlamydiia</taxon>
        <taxon>Parachlamydiales</taxon>
        <taxon>Simkaniaceae</taxon>
        <taxon>Simkania</taxon>
    </lineage>
</organism>
<dbReference type="Pfam" id="PF03682">
    <property type="entry name" value="UPF0158"/>
    <property type="match status" value="1"/>
</dbReference>
<accession>F8L6S5</accession>
<feature type="region of interest" description="Disordered" evidence="1">
    <location>
        <begin position="311"/>
        <end position="345"/>
    </location>
</feature>
<dbReference type="OrthoDB" id="17355at2"/>
<keyword evidence="3" id="KW-1185">Reference proteome</keyword>
<gene>
    <name evidence="2" type="ordered locus">SNE_A05460</name>
</gene>
<reference evidence="2 3" key="2">
    <citation type="journal article" date="2011" name="Mol. Biol. Evol.">
        <title>Unity in variety--the pan-genome of the Chlamydiae.</title>
        <authorList>
            <person name="Collingro A."/>
            <person name="Tischler P."/>
            <person name="Weinmaier T."/>
            <person name="Penz T."/>
            <person name="Heinz E."/>
            <person name="Brunham R.C."/>
            <person name="Read T.D."/>
            <person name="Bavoil P.M."/>
            <person name="Sachse K."/>
            <person name="Kahane S."/>
            <person name="Friedman M.G."/>
            <person name="Rattei T."/>
            <person name="Myers G.S."/>
            <person name="Horn M."/>
        </authorList>
    </citation>
    <scope>NUCLEOTIDE SEQUENCE [LARGE SCALE GENOMIC DNA]</scope>
    <source>
        <strain evidence="3">ATCC VR-1471 / Z</strain>
    </source>
</reference>
<dbReference type="eggNOG" id="ENOG502Z9VH">
    <property type="taxonomic scope" value="Bacteria"/>
</dbReference>
<sequence length="370" mass="43234">MTKKKHPEAQNPLILRFHRLMDAFAKSDDERDFYLDRIEGFIVFADLDKGLEDIDRLEVEIENNLDRYCLIPKMTFYETKKFMEGFVNEKVYDIDTKEKLLDIIQSKEARENFLEFIYDHLTELEKWQQYYHERSRIRVIEWLRMQEFSFVFEEDLELSKNVLEKVKQHIFETKVPRDVQTARDAIGAKAKTYYSNEALNPRPKRGRPPKQAAKVEIEPQYTIDIYKTVPPEARPFLYMPDFTSTSVTFSAKFDTEAQLIASLRGSSRVKIDSRLEALSQRLESLRHLSDRLRTSSGLGVEKEEKLFEAVSRTGTDPEAGKGSKIADIAKGLLPKKKGRPPKEKAEIQELMKKKREAGIKQVTQIKKKKT</sequence>